<evidence type="ECO:0000256" key="1">
    <source>
        <dbReference type="ARBA" id="ARBA00000085"/>
    </source>
</evidence>
<feature type="domain" description="Histidine kinase" evidence="13">
    <location>
        <begin position="446"/>
        <end position="674"/>
    </location>
</feature>
<feature type="transmembrane region" description="Helical" evidence="11">
    <location>
        <begin position="369"/>
        <end position="391"/>
    </location>
</feature>
<dbReference type="SMART" id="SM00387">
    <property type="entry name" value="HATPase_c"/>
    <property type="match status" value="1"/>
</dbReference>
<keyword evidence="12" id="KW-0732">Signal</keyword>
<proteinExistence type="predicted"/>
<dbReference type="InterPro" id="IPR003594">
    <property type="entry name" value="HATPase_dom"/>
</dbReference>
<dbReference type="PRINTS" id="PR00344">
    <property type="entry name" value="BCTRLSENSOR"/>
</dbReference>
<feature type="region of interest" description="Disordered" evidence="10">
    <location>
        <begin position="494"/>
        <end position="532"/>
    </location>
</feature>
<protein>
    <recommendedName>
        <fullName evidence="3">histidine kinase</fullName>
        <ecNumber evidence="3">2.7.13.3</ecNumber>
    </recommendedName>
</protein>
<dbReference type="Proteomes" id="UP000705379">
    <property type="component" value="Unassembled WGS sequence"/>
</dbReference>
<dbReference type="EMBL" id="QTKU01000005">
    <property type="protein sequence ID" value="MBS8262559.1"/>
    <property type="molecule type" value="Genomic_DNA"/>
</dbReference>
<accession>A0A944CGC9</accession>
<dbReference type="SMART" id="SM00388">
    <property type="entry name" value="HisKA"/>
    <property type="match status" value="1"/>
</dbReference>
<dbReference type="Pfam" id="PF02518">
    <property type="entry name" value="HATPase_c"/>
    <property type="match status" value="1"/>
</dbReference>
<dbReference type="AlphaFoldDB" id="A0A944CGC9"/>
<reference evidence="14" key="2">
    <citation type="journal article" date="2021" name="Microorganisms">
        <title>Bacterial Dimethylsulfoniopropionate Biosynthesis in the East China Sea.</title>
        <authorList>
            <person name="Liu J."/>
            <person name="Zhang Y."/>
            <person name="Liu J."/>
            <person name="Zhong H."/>
            <person name="Williams B.T."/>
            <person name="Zheng Y."/>
            <person name="Curson A.R.J."/>
            <person name="Sun C."/>
            <person name="Sun H."/>
            <person name="Song D."/>
            <person name="Wagner Mackenzie B."/>
            <person name="Bermejo Martinez A."/>
            <person name="Todd J.D."/>
            <person name="Zhang X.H."/>
        </authorList>
    </citation>
    <scope>NUCLEOTIDE SEQUENCE</scope>
    <source>
        <strain evidence="14">AESS21</strain>
    </source>
</reference>
<feature type="transmembrane region" description="Helical" evidence="11">
    <location>
        <begin position="309"/>
        <end position="329"/>
    </location>
</feature>
<evidence type="ECO:0000259" key="13">
    <source>
        <dbReference type="PROSITE" id="PS50109"/>
    </source>
</evidence>
<evidence type="ECO:0000256" key="5">
    <source>
        <dbReference type="ARBA" id="ARBA00022553"/>
    </source>
</evidence>
<dbReference type="EC" id="2.7.13.3" evidence="3"/>
<evidence type="ECO:0000256" key="9">
    <source>
        <dbReference type="ARBA" id="ARBA00023026"/>
    </source>
</evidence>
<dbReference type="InterPro" id="IPR004358">
    <property type="entry name" value="Sig_transdc_His_kin-like_C"/>
</dbReference>
<comment type="caution">
    <text evidence="14">The sequence shown here is derived from an EMBL/GenBank/DDBJ whole genome shotgun (WGS) entry which is preliminary data.</text>
</comment>
<gene>
    <name evidence="14" type="ORF">DYI23_20205</name>
</gene>
<evidence type="ECO:0000256" key="6">
    <source>
        <dbReference type="ARBA" id="ARBA00022679"/>
    </source>
</evidence>
<evidence type="ECO:0000256" key="11">
    <source>
        <dbReference type="SAM" id="Phobius"/>
    </source>
</evidence>
<evidence type="ECO:0000256" key="4">
    <source>
        <dbReference type="ARBA" id="ARBA00022475"/>
    </source>
</evidence>
<dbReference type="SUPFAM" id="SSF47384">
    <property type="entry name" value="Homodimeric domain of signal transducing histidine kinase"/>
    <property type="match status" value="1"/>
</dbReference>
<organism evidence="14 15">
    <name type="scientific">Roseibium polysiphoniae</name>
    <dbReference type="NCBI Taxonomy" id="2571221"/>
    <lineage>
        <taxon>Bacteria</taxon>
        <taxon>Pseudomonadati</taxon>
        <taxon>Pseudomonadota</taxon>
        <taxon>Alphaproteobacteria</taxon>
        <taxon>Hyphomicrobiales</taxon>
        <taxon>Stappiaceae</taxon>
        <taxon>Roseibium</taxon>
    </lineage>
</organism>
<keyword evidence="7" id="KW-0418">Kinase</keyword>
<dbReference type="SUPFAM" id="SSF55874">
    <property type="entry name" value="ATPase domain of HSP90 chaperone/DNA topoisomerase II/histidine kinase"/>
    <property type="match status" value="1"/>
</dbReference>
<feature type="signal peptide" evidence="12">
    <location>
        <begin position="1"/>
        <end position="23"/>
    </location>
</feature>
<dbReference type="Gene3D" id="1.10.287.130">
    <property type="match status" value="1"/>
</dbReference>
<dbReference type="Gene3D" id="3.30.565.10">
    <property type="entry name" value="Histidine kinase-like ATPase, C-terminal domain"/>
    <property type="match status" value="1"/>
</dbReference>
<feature type="transmembrane region" description="Helical" evidence="11">
    <location>
        <begin position="195"/>
        <end position="213"/>
    </location>
</feature>
<dbReference type="InterPro" id="IPR050980">
    <property type="entry name" value="2C_sensor_his_kinase"/>
</dbReference>
<feature type="chain" id="PRO_5037175778" description="histidine kinase" evidence="12">
    <location>
        <begin position="24"/>
        <end position="674"/>
    </location>
</feature>
<evidence type="ECO:0000256" key="12">
    <source>
        <dbReference type="SAM" id="SignalP"/>
    </source>
</evidence>
<keyword evidence="9" id="KW-0843">Virulence</keyword>
<dbReference type="PANTHER" id="PTHR44936:SF9">
    <property type="entry name" value="SENSOR PROTEIN CREC"/>
    <property type="match status" value="1"/>
</dbReference>
<feature type="transmembrane region" description="Helical" evidence="11">
    <location>
        <begin position="251"/>
        <end position="271"/>
    </location>
</feature>
<dbReference type="InterPro" id="IPR005467">
    <property type="entry name" value="His_kinase_dom"/>
</dbReference>
<dbReference type="PROSITE" id="PS50109">
    <property type="entry name" value="HIS_KIN"/>
    <property type="match status" value="1"/>
</dbReference>
<evidence type="ECO:0000313" key="14">
    <source>
        <dbReference type="EMBL" id="MBS8262559.1"/>
    </source>
</evidence>
<keyword evidence="8" id="KW-0902">Two-component regulatory system</keyword>
<dbReference type="InterPro" id="IPR003661">
    <property type="entry name" value="HisK_dim/P_dom"/>
</dbReference>
<keyword evidence="4" id="KW-1003">Cell membrane</keyword>
<name>A0A944CGC9_9HYPH</name>
<dbReference type="CDD" id="cd00082">
    <property type="entry name" value="HisKA"/>
    <property type="match status" value="1"/>
</dbReference>
<feature type="transmembrane region" description="Helical" evidence="11">
    <location>
        <begin position="283"/>
        <end position="303"/>
    </location>
</feature>
<dbReference type="GO" id="GO:0005886">
    <property type="term" value="C:plasma membrane"/>
    <property type="evidence" value="ECO:0007669"/>
    <property type="project" value="UniProtKB-SubCell"/>
</dbReference>
<feature type="transmembrane region" description="Helical" evidence="11">
    <location>
        <begin position="220"/>
        <end position="245"/>
    </location>
</feature>
<keyword evidence="6" id="KW-0808">Transferase</keyword>
<evidence type="ECO:0000256" key="2">
    <source>
        <dbReference type="ARBA" id="ARBA00004651"/>
    </source>
</evidence>
<keyword evidence="11" id="KW-0472">Membrane</keyword>
<feature type="compositionally biased region" description="Polar residues" evidence="10">
    <location>
        <begin position="513"/>
        <end position="525"/>
    </location>
</feature>
<feature type="transmembrane region" description="Helical" evidence="11">
    <location>
        <begin position="341"/>
        <end position="363"/>
    </location>
</feature>
<evidence type="ECO:0000256" key="10">
    <source>
        <dbReference type="SAM" id="MobiDB-lite"/>
    </source>
</evidence>
<evidence type="ECO:0000256" key="3">
    <source>
        <dbReference type="ARBA" id="ARBA00012438"/>
    </source>
</evidence>
<evidence type="ECO:0000313" key="15">
    <source>
        <dbReference type="Proteomes" id="UP000705379"/>
    </source>
</evidence>
<comment type="subcellular location">
    <subcellularLocation>
        <location evidence="2">Cell membrane</location>
        <topology evidence="2">Multi-pass membrane protein</topology>
    </subcellularLocation>
</comment>
<sequence length="674" mass="73700">MTRTLRFLAWMFFVLQFAGTAWAGSVELQPGRGIADLKHSLTYLSDPSASLGQILKRFRAGEFQAMLEASALETNYAPEAWAAVRILNATLDDGRAPDPFVLVLDLPLVSEVDAYAVRDSGFTESLLNYSIFEPFIPEDHSVTRLRTPVFEIAPQEEITLLVNFKFGPFQSFDMALETPVELEASAFSSGISHTAFYAFAISCLVFFFGFHVAMKNWIGILYAAQFSVGLGFIAYIDGLWFRFFFPDTPDLQSPVGFFFLYALSGTGFLISGRSTTIDGRETFFSLALTSLAGLSVIGFIVSLLSPGNYAAFVGYVLLALMFASVFLAGSRWRRDQGEIHLTSMIISGLGVLMVVVLIAVMVIGSQAEIIPVSTSVKGIFTVLLITTMTGLTGHIINLRKKHASAVQAELAALDAEAKRSRELLETERNYTRARELASLRQRQLATASHDLKQPITSLRMNVDSLSEHLDPKVKQRLTEAFDYMEALSNDYLKETTPHRADDDGAGSGGRASVTPTGEPKNNTTSNEDEQEPYEISLVIDTVQQMFNEEAISKGLRLRRVSSSQEIAVPPLILMRIVSNLVSNAVKYTQTGAVLLGVRRAGDGIALHVLDTGPGMDDSEIAAFSQAYNKGENSEGHGLGLSVCFELSKGNGMDLECRSEQGRGTQFVLKIPLAA</sequence>
<keyword evidence="11" id="KW-0812">Transmembrane</keyword>
<dbReference type="GO" id="GO:0000155">
    <property type="term" value="F:phosphorelay sensor kinase activity"/>
    <property type="evidence" value="ECO:0007669"/>
    <property type="project" value="InterPro"/>
</dbReference>
<comment type="catalytic activity">
    <reaction evidence="1">
        <text>ATP + protein L-histidine = ADP + protein N-phospho-L-histidine.</text>
        <dbReference type="EC" id="2.7.13.3"/>
    </reaction>
</comment>
<evidence type="ECO:0000256" key="8">
    <source>
        <dbReference type="ARBA" id="ARBA00023012"/>
    </source>
</evidence>
<keyword evidence="5" id="KW-0597">Phosphoprotein</keyword>
<dbReference type="InterPro" id="IPR036097">
    <property type="entry name" value="HisK_dim/P_sf"/>
</dbReference>
<dbReference type="PANTHER" id="PTHR44936">
    <property type="entry name" value="SENSOR PROTEIN CREC"/>
    <property type="match status" value="1"/>
</dbReference>
<dbReference type="Pfam" id="PF00512">
    <property type="entry name" value="HisKA"/>
    <property type="match status" value="1"/>
</dbReference>
<keyword evidence="11" id="KW-1133">Transmembrane helix</keyword>
<dbReference type="InterPro" id="IPR036890">
    <property type="entry name" value="HATPase_C_sf"/>
</dbReference>
<reference evidence="14" key="1">
    <citation type="submission" date="2018-08" db="EMBL/GenBank/DDBJ databases">
        <authorList>
            <person name="Jin W."/>
            <person name="Wang H."/>
            <person name="Yang Y."/>
            <person name="Li M."/>
            <person name="Liu J."/>
        </authorList>
    </citation>
    <scope>NUCLEOTIDE SEQUENCE</scope>
    <source>
        <strain evidence="14">AESS21</strain>
    </source>
</reference>
<evidence type="ECO:0000256" key="7">
    <source>
        <dbReference type="ARBA" id="ARBA00022777"/>
    </source>
</evidence>